<evidence type="ECO:0000313" key="2">
    <source>
        <dbReference type="EMBL" id="CAF1555648.1"/>
    </source>
</evidence>
<evidence type="ECO:0000313" key="6">
    <source>
        <dbReference type="Proteomes" id="UP000663832"/>
    </source>
</evidence>
<gene>
    <name evidence="2" type="ORF">BJG266_LOCUS46565</name>
    <name evidence="3" type="ORF">BJG266_LOCUS46567</name>
    <name evidence="4" type="ORF">QVE165_LOCUS63597</name>
    <name evidence="5" type="ORF">QVE165_LOCUS63599</name>
</gene>
<name>A0A815XC30_9BILA</name>
<accession>A0A815XC30</accession>
<evidence type="ECO:0000256" key="1">
    <source>
        <dbReference type="SAM" id="Phobius"/>
    </source>
</evidence>
<dbReference type="SUPFAM" id="SSF159245">
    <property type="entry name" value="AttH-like"/>
    <property type="match status" value="1"/>
</dbReference>
<sequence>LSMKYDIQGSIQINQNEKLSVTGIGYLEKDWGYSFPSLWIWGQANQWENLPSTSSASLFFSFASIPWHFNIKFPGFLMVFEYNHQFYRFNSYLQSIINDLSVNNETNQLSFTVYDVLFQHKLHVSTYCDESEYISSALLYGPRNGGMEKFVHEILGRNIYFDVQLSRLIQNETLNRDSDDPFVQHGYYEEILFQERAVSIALEITGDVNWLTEELRKTYENVYPWNFSLIRSLIQYYKLIITSIISVIIIWLFLVKYR</sequence>
<evidence type="ECO:0000313" key="3">
    <source>
        <dbReference type="EMBL" id="CAF1555673.1"/>
    </source>
</evidence>
<feature type="non-terminal residue" evidence="2">
    <location>
        <position position="1"/>
    </location>
</feature>
<dbReference type="EMBL" id="CAJNOM010005313">
    <property type="protein sequence ID" value="CAF1662880.1"/>
    <property type="molecule type" value="Genomic_DNA"/>
</dbReference>
<keyword evidence="6" id="KW-1185">Reference proteome</keyword>
<evidence type="ECO:0000313" key="7">
    <source>
        <dbReference type="Proteomes" id="UP000663877"/>
    </source>
</evidence>
<dbReference type="Proteomes" id="UP000663832">
    <property type="component" value="Unassembled WGS sequence"/>
</dbReference>
<protein>
    <submittedName>
        <fullName evidence="2">Uncharacterized protein</fullName>
    </submittedName>
</protein>
<proteinExistence type="predicted"/>
<organism evidence="2 7">
    <name type="scientific">Adineta steineri</name>
    <dbReference type="NCBI Taxonomy" id="433720"/>
    <lineage>
        <taxon>Eukaryota</taxon>
        <taxon>Metazoa</taxon>
        <taxon>Spiralia</taxon>
        <taxon>Gnathifera</taxon>
        <taxon>Rotifera</taxon>
        <taxon>Eurotatoria</taxon>
        <taxon>Bdelloidea</taxon>
        <taxon>Adinetida</taxon>
        <taxon>Adinetidae</taxon>
        <taxon>Adineta</taxon>
    </lineage>
</organism>
<evidence type="ECO:0000313" key="5">
    <source>
        <dbReference type="EMBL" id="CAF1662880.1"/>
    </source>
</evidence>
<keyword evidence="1" id="KW-0472">Membrane</keyword>
<evidence type="ECO:0000313" key="4">
    <source>
        <dbReference type="EMBL" id="CAF1662867.1"/>
    </source>
</evidence>
<dbReference type="Proteomes" id="UP000663877">
    <property type="component" value="Unassembled WGS sequence"/>
</dbReference>
<dbReference type="EMBL" id="CAJNOI010004914">
    <property type="protein sequence ID" value="CAF1555673.1"/>
    <property type="molecule type" value="Genomic_DNA"/>
</dbReference>
<feature type="transmembrane region" description="Helical" evidence="1">
    <location>
        <begin position="236"/>
        <end position="255"/>
    </location>
</feature>
<dbReference type="EMBL" id="CAJNOI010004913">
    <property type="protein sequence ID" value="CAF1555648.1"/>
    <property type="molecule type" value="Genomic_DNA"/>
</dbReference>
<dbReference type="OrthoDB" id="9987342at2759"/>
<dbReference type="EMBL" id="CAJNOM010005312">
    <property type="protein sequence ID" value="CAF1662867.1"/>
    <property type="molecule type" value="Genomic_DNA"/>
</dbReference>
<keyword evidence="1" id="KW-1133">Transmembrane helix</keyword>
<reference evidence="2" key="1">
    <citation type="submission" date="2021-02" db="EMBL/GenBank/DDBJ databases">
        <authorList>
            <person name="Nowell W R."/>
        </authorList>
    </citation>
    <scope>NUCLEOTIDE SEQUENCE</scope>
</reference>
<keyword evidence="1" id="KW-0812">Transmembrane</keyword>
<dbReference type="AlphaFoldDB" id="A0A815XC30"/>
<comment type="caution">
    <text evidence="2">The sequence shown here is derived from an EMBL/GenBank/DDBJ whole genome shotgun (WGS) entry which is preliminary data.</text>
</comment>